<dbReference type="EMBL" id="HG792018">
    <property type="protein sequence ID" value="CDM35774.1"/>
    <property type="molecule type" value="Genomic_DNA"/>
</dbReference>
<feature type="compositionally biased region" description="Polar residues" evidence="1">
    <location>
        <begin position="297"/>
        <end position="312"/>
    </location>
</feature>
<feature type="compositionally biased region" description="Basic and acidic residues" evidence="1">
    <location>
        <begin position="280"/>
        <end position="291"/>
    </location>
</feature>
<reference evidence="2" key="1">
    <citation type="journal article" date="2014" name="Nat. Commun.">
        <title>Multiple recent horizontal transfers of a large genomic region in cheese making fungi.</title>
        <authorList>
            <person name="Cheeseman K."/>
            <person name="Ropars J."/>
            <person name="Renault P."/>
            <person name="Dupont J."/>
            <person name="Gouzy J."/>
            <person name="Branca A."/>
            <person name="Abraham A.L."/>
            <person name="Ceppi M."/>
            <person name="Conseiller E."/>
            <person name="Debuchy R."/>
            <person name="Malagnac F."/>
            <person name="Goarin A."/>
            <person name="Silar P."/>
            <person name="Lacoste S."/>
            <person name="Sallet E."/>
            <person name="Bensimon A."/>
            <person name="Giraud T."/>
            <person name="Brygoo Y."/>
        </authorList>
    </citation>
    <scope>NUCLEOTIDE SEQUENCE [LARGE SCALE GENOMIC DNA]</scope>
    <source>
        <strain evidence="2">FM164</strain>
    </source>
</reference>
<gene>
    <name evidence="2" type="ORF">PROQFM164_S04g000655</name>
</gene>
<feature type="region of interest" description="Disordered" evidence="1">
    <location>
        <begin position="372"/>
        <end position="401"/>
    </location>
</feature>
<feature type="compositionally biased region" description="Low complexity" evidence="1">
    <location>
        <begin position="324"/>
        <end position="338"/>
    </location>
</feature>
<feature type="region of interest" description="Disordered" evidence="1">
    <location>
        <begin position="235"/>
        <end position="339"/>
    </location>
</feature>
<sequence length="566" mass="63743">MSNRGNKLLYWPETNNMDSSQYFISWGSRRDIPIRRFEDLQSYRRDFIRSYEEVFQTAQTFTQHFSKQPLQSYDLERSLTINMGCDPSSWNKDADSPSIGWLDIVRHGDFQKQNDGTYHCSIQGKVLKFDQQVHDRVEFCRSHALQISSPRPSSADSLMEAEITLGILNNVTAEEKDESKYRKSLKKLKQKLMIRLSELQPFGDPITTYPTPTSDQAQYLTPHEPEAAFFPERLRASSSAQSCPLNGSSGSEMASEDHGDMSFDSSSEDSSEDETGDEMSEYKVLENKGPEEENGTGDDSSSQQTKNDSNNGGKAALAGDMAVPLNSLPSRTSSSMSRTGEDEAIMSTSHVSLPEGVEKAVSVSPMHLKDLSSISGNAVPMDPRSSQKAPELDMRISHPRCPPREGCNTLFENENLRPRAYKRRQSINISEARRRPRRTDHKSDHQERSVAAAWMKAHLHENWNQSRFVREYRANFGRSRTYITLKRWMDEEEGSQAKNRIVVLKVPVACLRETLSNDNSSSPAPGLSNGKLCVPSTFQNGAPEKPKSRWDVAPIKIESGLPNLLD</sequence>
<dbReference type="Proteomes" id="UP000030686">
    <property type="component" value="Unassembled WGS sequence"/>
</dbReference>
<evidence type="ECO:0000313" key="3">
    <source>
        <dbReference type="Proteomes" id="UP000030686"/>
    </source>
</evidence>
<proteinExistence type="predicted"/>
<feature type="compositionally biased region" description="Polar residues" evidence="1">
    <location>
        <begin position="236"/>
        <end position="252"/>
    </location>
</feature>
<accession>W6QNW9</accession>
<keyword evidence="3" id="KW-1185">Reference proteome</keyword>
<dbReference type="AlphaFoldDB" id="W6QNW9"/>
<organism evidence="2 3">
    <name type="scientific">Penicillium roqueforti (strain FM164)</name>
    <dbReference type="NCBI Taxonomy" id="1365484"/>
    <lineage>
        <taxon>Eukaryota</taxon>
        <taxon>Fungi</taxon>
        <taxon>Dikarya</taxon>
        <taxon>Ascomycota</taxon>
        <taxon>Pezizomycotina</taxon>
        <taxon>Eurotiomycetes</taxon>
        <taxon>Eurotiomycetidae</taxon>
        <taxon>Eurotiales</taxon>
        <taxon>Aspergillaceae</taxon>
        <taxon>Penicillium</taxon>
    </lineage>
</organism>
<name>W6QNW9_PENRF</name>
<dbReference type="OMA" id="YHCSIQG"/>
<feature type="region of interest" description="Disordered" evidence="1">
    <location>
        <begin position="426"/>
        <end position="446"/>
    </location>
</feature>
<evidence type="ECO:0000256" key="1">
    <source>
        <dbReference type="SAM" id="MobiDB-lite"/>
    </source>
</evidence>
<dbReference type="OrthoDB" id="4342350at2759"/>
<protein>
    <submittedName>
        <fullName evidence="2">Uncharacterized protein</fullName>
    </submittedName>
</protein>
<evidence type="ECO:0000313" key="2">
    <source>
        <dbReference type="EMBL" id="CDM35774.1"/>
    </source>
</evidence>
<feature type="compositionally biased region" description="Acidic residues" evidence="1">
    <location>
        <begin position="266"/>
        <end position="279"/>
    </location>
</feature>